<comment type="pathway">
    <text evidence="1">Cofactor biosynthesis; thiamine diphosphate biosynthesis.</text>
</comment>
<name>A0ABP9CJV1_9ACTN</name>
<dbReference type="PANTHER" id="PTHR40279:SF3">
    <property type="entry name" value="4-AMINOBENZOATE SYNTHASE"/>
    <property type="match status" value="1"/>
</dbReference>
<evidence type="ECO:0000256" key="2">
    <source>
        <dbReference type="ARBA" id="ARBA00022905"/>
    </source>
</evidence>
<dbReference type="InterPro" id="IPR039068">
    <property type="entry name" value="PqqC-like"/>
</dbReference>
<comment type="similarity">
    <text evidence="4">Belongs to the PqqC family.</text>
</comment>
<evidence type="ECO:0000256" key="5">
    <source>
        <dbReference type="SAM" id="MobiDB-lite"/>
    </source>
</evidence>
<protein>
    <recommendedName>
        <fullName evidence="4">Pyrroloquinoline-quinone synthase</fullName>
        <ecNumber evidence="4">1.3.3.11</ecNumber>
    </recommendedName>
    <alternativeName>
        <fullName evidence="4">Coenzyme PQQ synthesis protein C</fullName>
    </alternativeName>
    <alternativeName>
        <fullName evidence="4">Pyrroloquinoline quinone biosynthesis protein C</fullName>
    </alternativeName>
</protein>
<dbReference type="HAMAP" id="MF_00654">
    <property type="entry name" value="PQQ_syn_PqqC"/>
    <property type="match status" value="1"/>
</dbReference>
<dbReference type="Proteomes" id="UP001501265">
    <property type="component" value="Unassembled WGS sequence"/>
</dbReference>
<feature type="region of interest" description="Disordered" evidence="5">
    <location>
        <begin position="1"/>
        <end position="48"/>
    </location>
</feature>
<dbReference type="PANTHER" id="PTHR40279">
    <property type="entry name" value="PQQC-LIKE PROTEIN"/>
    <property type="match status" value="1"/>
</dbReference>
<keyword evidence="8" id="KW-1185">Reference proteome</keyword>
<evidence type="ECO:0000256" key="4">
    <source>
        <dbReference type="HAMAP-Rule" id="MF_00654"/>
    </source>
</evidence>
<dbReference type="EC" id="1.3.3.11" evidence="4"/>
<keyword evidence="3 4" id="KW-0560">Oxidoreductase</keyword>
<comment type="function">
    <text evidence="4">Ring cyclization and eight-electron oxidation of 3a-(2-amino-2-carboxyethyl)-4,5-dioxo-4,5,6,7,8,9-hexahydroquinoline-7,9-dicarboxylic-acid to PQQ.</text>
</comment>
<dbReference type="Gene3D" id="1.20.910.10">
    <property type="entry name" value="Heme oxygenase-like"/>
    <property type="match status" value="1"/>
</dbReference>
<dbReference type="SUPFAM" id="SSF48613">
    <property type="entry name" value="Heme oxygenase-like"/>
    <property type="match status" value="1"/>
</dbReference>
<evidence type="ECO:0000256" key="3">
    <source>
        <dbReference type="ARBA" id="ARBA00023002"/>
    </source>
</evidence>
<organism evidence="7 8">
    <name type="scientific">Streptomyces ziwulingensis</name>
    <dbReference type="NCBI Taxonomy" id="1045501"/>
    <lineage>
        <taxon>Bacteria</taxon>
        <taxon>Bacillati</taxon>
        <taxon>Actinomycetota</taxon>
        <taxon>Actinomycetes</taxon>
        <taxon>Kitasatosporales</taxon>
        <taxon>Streptomycetaceae</taxon>
        <taxon>Streptomyces</taxon>
    </lineage>
</organism>
<evidence type="ECO:0000259" key="6">
    <source>
        <dbReference type="Pfam" id="PF03070"/>
    </source>
</evidence>
<keyword evidence="2 4" id="KW-0884">PQQ biosynthesis</keyword>
<dbReference type="EMBL" id="BAABIG010000052">
    <property type="protein sequence ID" value="GAA4811698.1"/>
    <property type="molecule type" value="Genomic_DNA"/>
</dbReference>
<dbReference type="InterPro" id="IPR016084">
    <property type="entry name" value="Haem_Oase-like_multi-hlx"/>
</dbReference>
<comment type="pathway">
    <text evidence="4">Cofactor biosynthesis; pyrroloquinoline quinone biosynthesis.</text>
</comment>
<feature type="compositionally biased region" description="Low complexity" evidence="5">
    <location>
        <begin position="17"/>
        <end position="31"/>
    </location>
</feature>
<evidence type="ECO:0000256" key="1">
    <source>
        <dbReference type="ARBA" id="ARBA00004948"/>
    </source>
</evidence>
<proteinExistence type="inferred from homology"/>
<feature type="domain" description="Thiaminase-2/PQQC" evidence="6">
    <location>
        <begin position="52"/>
        <end position="261"/>
    </location>
</feature>
<sequence>MTPVTAETVKAAEPAETDGSTGATGAAATGALSSDPGGPESVPWSEQELETRLRELATARYHDRHPFNRRMHEGALSPAELRTWVANRFYYQCNIPLKDAHILAKLHQPAQRRAWLRRIQDHDGRTDREGGIERWLRLGEAVGLDRGELLAHRRLLPGVRLAVDGYVNFCRNGSALEAVASSLTELCAPSIMLTRLETFPVHYPWIDPDGLSYFRARVPEGRRDGGEALAWVRAWAVTRDQQDRALAALSFKCDVLWSLLDSVELAGAREPARRETHR</sequence>
<gene>
    <name evidence="4 7" type="primary">pqqC</name>
    <name evidence="7" type="ORF">GCM10023220_48490</name>
</gene>
<dbReference type="InterPro" id="IPR004305">
    <property type="entry name" value="Thiaminase-2/PQQC"/>
</dbReference>
<dbReference type="NCBIfam" id="TIGR02111">
    <property type="entry name" value="PQQ_syn_pqqC"/>
    <property type="match status" value="1"/>
</dbReference>
<dbReference type="Pfam" id="PF03070">
    <property type="entry name" value="TENA_THI-4"/>
    <property type="match status" value="1"/>
</dbReference>
<evidence type="ECO:0000313" key="8">
    <source>
        <dbReference type="Proteomes" id="UP001501265"/>
    </source>
</evidence>
<comment type="caution">
    <text evidence="7">The sequence shown here is derived from an EMBL/GenBank/DDBJ whole genome shotgun (WGS) entry which is preliminary data.</text>
</comment>
<evidence type="ECO:0000313" key="7">
    <source>
        <dbReference type="EMBL" id="GAA4811698.1"/>
    </source>
</evidence>
<comment type="catalytic activity">
    <reaction evidence="4">
        <text>6-(2-amino-2-carboxyethyl)-7,8-dioxo-1,2,3,4,7,8-hexahydroquinoline-2,4-dicarboxylate + 3 O2 = pyrroloquinoline quinone + 2 H2O2 + 2 H2O + H(+)</text>
        <dbReference type="Rhea" id="RHEA:10692"/>
        <dbReference type="ChEBI" id="CHEBI:15377"/>
        <dbReference type="ChEBI" id="CHEBI:15378"/>
        <dbReference type="ChEBI" id="CHEBI:15379"/>
        <dbReference type="ChEBI" id="CHEBI:16240"/>
        <dbReference type="ChEBI" id="CHEBI:58442"/>
        <dbReference type="ChEBI" id="CHEBI:58778"/>
        <dbReference type="EC" id="1.3.3.11"/>
    </reaction>
</comment>
<dbReference type="InterPro" id="IPR011845">
    <property type="entry name" value="PqqC"/>
</dbReference>
<accession>A0ABP9CJV1</accession>
<reference evidence="8" key="1">
    <citation type="journal article" date="2019" name="Int. J. Syst. Evol. Microbiol.">
        <title>The Global Catalogue of Microorganisms (GCM) 10K type strain sequencing project: providing services to taxonomists for standard genome sequencing and annotation.</title>
        <authorList>
            <consortium name="The Broad Institute Genomics Platform"/>
            <consortium name="The Broad Institute Genome Sequencing Center for Infectious Disease"/>
            <person name="Wu L."/>
            <person name="Ma J."/>
        </authorList>
    </citation>
    <scope>NUCLEOTIDE SEQUENCE [LARGE SCALE GENOMIC DNA]</scope>
    <source>
        <strain evidence="8">JCM 18081</strain>
    </source>
</reference>